<sequence>MSLSKQDMKYLANGKVITEEALIAIAAAKRDNFEKWCGTRQFQHFLMRARLGSPSDPMTLPRLQEWAADEMFHLRASLSEESLTHTGGNLGQDTTSKLPTNNKNRADVEQGPHFIGDDLIAFA</sequence>
<reference evidence="2 3" key="1">
    <citation type="submission" date="2020-05" db="EMBL/GenBank/DDBJ databases">
        <title>Identification and distribution of gene clusters putatively required for synthesis of sphingolipid metabolism inhibitors in phylogenetically diverse species of the filamentous fungus Fusarium.</title>
        <authorList>
            <person name="Kim H.-S."/>
            <person name="Busman M."/>
            <person name="Brown D.W."/>
            <person name="Divon H."/>
            <person name="Uhlig S."/>
            <person name="Proctor R.H."/>
        </authorList>
    </citation>
    <scope>NUCLEOTIDE SEQUENCE [LARGE SCALE GENOMIC DNA]</scope>
    <source>
        <strain evidence="2 3">NRRL 25196</strain>
    </source>
</reference>
<dbReference type="EMBL" id="JAAOAO010000375">
    <property type="protein sequence ID" value="KAF5544860.1"/>
    <property type="molecule type" value="Genomic_DNA"/>
</dbReference>
<name>A0A8H5IWY9_9HYPO</name>
<comment type="caution">
    <text evidence="2">The sequence shown here is derived from an EMBL/GenBank/DDBJ whole genome shotgun (WGS) entry which is preliminary data.</text>
</comment>
<evidence type="ECO:0000313" key="3">
    <source>
        <dbReference type="Proteomes" id="UP000574317"/>
    </source>
</evidence>
<feature type="compositionally biased region" description="Polar residues" evidence="1">
    <location>
        <begin position="83"/>
        <end position="103"/>
    </location>
</feature>
<protein>
    <submittedName>
        <fullName evidence="2">Uncharacterized protein</fullName>
    </submittedName>
</protein>
<evidence type="ECO:0000313" key="2">
    <source>
        <dbReference type="EMBL" id="KAF5544860.1"/>
    </source>
</evidence>
<proteinExistence type="predicted"/>
<evidence type="ECO:0000256" key="1">
    <source>
        <dbReference type="SAM" id="MobiDB-lite"/>
    </source>
</evidence>
<dbReference type="AlphaFoldDB" id="A0A8H5IWY9"/>
<gene>
    <name evidence="2" type="ORF">FNAPI_9299</name>
</gene>
<feature type="region of interest" description="Disordered" evidence="1">
    <location>
        <begin position="83"/>
        <end position="110"/>
    </location>
</feature>
<keyword evidence="3" id="KW-1185">Reference proteome</keyword>
<organism evidence="2 3">
    <name type="scientific">Fusarium napiforme</name>
    <dbReference type="NCBI Taxonomy" id="42672"/>
    <lineage>
        <taxon>Eukaryota</taxon>
        <taxon>Fungi</taxon>
        <taxon>Dikarya</taxon>
        <taxon>Ascomycota</taxon>
        <taxon>Pezizomycotina</taxon>
        <taxon>Sordariomycetes</taxon>
        <taxon>Hypocreomycetidae</taxon>
        <taxon>Hypocreales</taxon>
        <taxon>Nectriaceae</taxon>
        <taxon>Fusarium</taxon>
        <taxon>Fusarium fujikuroi species complex</taxon>
    </lineage>
</organism>
<dbReference type="Proteomes" id="UP000574317">
    <property type="component" value="Unassembled WGS sequence"/>
</dbReference>
<accession>A0A8H5IWY9</accession>